<sequence length="214" mass="23605">MSTNFFTLEQLHEYFADRYTREQVNRALSILVQDGADIDINSNQFSLDITEELEEIFKAVGEALDNQKKLGLPKEMAVLEANAIASKFSQHSNPKLIAAMIRVVAEEAVAQGAALTRIKSHVLGRVLEQGDMEIAQSILNRGKGTSSYIQELANSDERIDRIISGYGIETVDVDAFLMEVQTNSDDVKNSVNALAHAPSKTFDIDAFLLEAGQE</sequence>
<accession>A0A951Q5B1</accession>
<evidence type="ECO:0000313" key="2">
    <source>
        <dbReference type="Proteomes" id="UP000715781"/>
    </source>
</evidence>
<gene>
    <name evidence="1" type="ORF">KME32_34075</name>
</gene>
<comment type="caution">
    <text evidence="1">The sequence shown here is derived from an EMBL/GenBank/DDBJ whole genome shotgun (WGS) entry which is preliminary data.</text>
</comment>
<organism evidence="1 2">
    <name type="scientific">Mojavia pulchra JT2-VF2</name>
    <dbReference type="NCBI Taxonomy" id="287848"/>
    <lineage>
        <taxon>Bacteria</taxon>
        <taxon>Bacillati</taxon>
        <taxon>Cyanobacteriota</taxon>
        <taxon>Cyanophyceae</taxon>
        <taxon>Nostocales</taxon>
        <taxon>Nostocaceae</taxon>
    </lineage>
</organism>
<dbReference type="EMBL" id="JAHHHN010000056">
    <property type="protein sequence ID" value="MBW4566020.1"/>
    <property type="molecule type" value="Genomic_DNA"/>
</dbReference>
<reference evidence="1" key="2">
    <citation type="journal article" date="2022" name="Microbiol. Resour. Announc.">
        <title>Metagenome Sequencing to Explore Phylogenomics of Terrestrial Cyanobacteria.</title>
        <authorList>
            <person name="Ward R.D."/>
            <person name="Stajich J.E."/>
            <person name="Johansen J.R."/>
            <person name="Huntemann M."/>
            <person name="Clum A."/>
            <person name="Foster B."/>
            <person name="Foster B."/>
            <person name="Roux S."/>
            <person name="Palaniappan K."/>
            <person name="Varghese N."/>
            <person name="Mukherjee S."/>
            <person name="Reddy T.B.K."/>
            <person name="Daum C."/>
            <person name="Copeland A."/>
            <person name="Chen I.A."/>
            <person name="Ivanova N.N."/>
            <person name="Kyrpides N.C."/>
            <person name="Shapiro N."/>
            <person name="Eloe-Fadrosh E.A."/>
            <person name="Pietrasiak N."/>
        </authorList>
    </citation>
    <scope>NUCLEOTIDE SEQUENCE</scope>
    <source>
        <strain evidence="1">JT2-VF2</strain>
    </source>
</reference>
<reference evidence="1" key="1">
    <citation type="submission" date="2021-05" db="EMBL/GenBank/DDBJ databases">
        <authorList>
            <person name="Pietrasiak N."/>
            <person name="Ward R."/>
            <person name="Stajich J.E."/>
            <person name="Kurbessoian T."/>
        </authorList>
    </citation>
    <scope>NUCLEOTIDE SEQUENCE</scope>
    <source>
        <strain evidence="1">JT2-VF2</strain>
    </source>
</reference>
<name>A0A951Q5B1_9NOST</name>
<protein>
    <submittedName>
        <fullName evidence="1">Uncharacterized protein</fullName>
    </submittedName>
</protein>
<evidence type="ECO:0000313" key="1">
    <source>
        <dbReference type="EMBL" id="MBW4566020.1"/>
    </source>
</evidence>
<dbReference type="AlphaFoldDB" id="A0A951Q5B1"/>
<dbReference type="Proteomes" id="UP000715781">
    <property type="component" value="Unassembled WGS sequence"/>
</dbReference>
<proteinExistence type="predicted"/>